<protein>
    <submittedName>
        <fullName evidence="4">Uncharacterized protein LOC111596308</fullName>
    </submittedName>
</protein>
<dbReference type="KEGG" id="dhe:111596308"/>
<dbReference type="Pfam" id="PF00685">
    <property type="entry name" value="Sulfotransfer_1"/>
    <property type="match status" value="1"/>
</dbReference>
<evidence type="ECO:0000313" key="3">
    <source>
        <dbReference type="Proteomes" id="UP000504633"/>
    </source>
</evidence>
<organism evidence="3 4">
    <name type="scientific">Drosophila hydei</name>
    <name type="common">Fruit fly</name>
    <dbReference type="NCBI Taxonomy" id="7224"/>
    <lineage>
        <taxon>Eukaryota</taxon>
        <taxon>Metazoa</taxon>
        <taxon>Ecdysozoa</taxon>
        <taxon>Arthropoda</taxon>
        <taxon>Hexapoda</taxon>
        <taxon>Insecta</taxon>
        <taxon>Pterygota</taxon>
        <taxon>Neoptera</taxon>
        <taxon>Endopterygota</taxon>
        <taxon>Diptera</taxon>
        <taxon>Brachycera</taxon>
        <taxon>Muscomorpha</taxon>
        <taxon>Ephydroidea</taxon>
        <taxon>Drosophilidae</taxon>
        <taxon>Drosophila</taxon>
    </lineage>
</organism>
<keyword evidence="1" id="KW-0812">Transmembrane</keyword>
<proteinExistence type="predicted"/>
<evidence type="ECO:0000256" key="1">
    <source>
        <dbReference type="SAM" id="Phobius"/>
    </source>
</evidence>
<dbReference type="InterPro" id="IPR051135">
    <property type="entry name" value="Gal/GlcNAc/GalNAc_ST"/>
</dbReference>
<keyword evidence="1" id="KW-1133">Transmembrane helix</keyword>
<dbReference type="RefSeq" id="XP_023166235.1">
    <property type="nucleotide sequence ID" value="XM_023310467.2"/>
</dbReference>
<evidence type="ECO:0000313" key="4">
    <source>
        <dbReference type="RefSeq" id="XP_023166235.1"/>
    </source>
</evidence>
<evidence type="ECO:0000259" key="2">
    <source>
        <dbReference type="Pfam" id="PF00685"/>
    </source>
</evidence>
<dbReference type="InterPro" id="IPR027417">
    <property type="entry name" value="P-loop_NTPase"/>
</dbReference>
<dbReference type="PANTHER" id="PTHR10704:SF44">
    <property type="entry name" value="LD35051P-RELATED"/>
    <property type="match status" value="1"/>
</dbReference>
<dbReference type="AlphaFoldDB" id="A0A6J1LN48"/>
<sequence length="361" mass="41725">MVQRSTKFTGICIAIYLVYAVFVFFILPLLLPDPVTMSRNILAQQTRGMQYGNLTNITLEAGGQPLRSLLVTFRGSGAMGLLEFLSRQPGAYHHFSPLIAHKERITDLPEASSALEELHSLFNCDYNRSLAMIKYGMQTPTFRNFYGVQWKTCLTYTMDVCSNPETLSKICKIFPFINMSVYNLGLKYIKSMLERKDLNVRMLLLIRDPRGTMGSRSNRSWCTNPACSKPYDLCSNMVEDYQISEFLLKEYPHRFSIIRYEELVQHPLDGFVNIFSFYGLPTKNFQDMSKILNETEIQAKFLEHFEMPLDWQKTLSLNEIVNIQNICQKAMILWGYKPITDFDKGLMNIVEPLNKLPLFLK</sequence>
<accession>A0A6J1LN48</accession>
<feature type="domain" description="Sulfotransferase" evidence="2">
    <location>
        <begin position="68"/>
        <end position="297"/>
    </location>
</feature>
<dbReference type="SUPFAM" id="SSF52540">
    <property type="entry name" value="P-loop containing nucleoside triphosphate hydrolases"/>
    <property type="match status" value="1"/>
</dbReference>
<dbReference type="OrthoDB" id="6138663at2759"/>
<keyword evidence="1" id="KW-0472">Membrane</keyword>
<dbReference type="GO" id="GO:0001517">
    <property type="term" value="F:N-acetylglucosamine 6-O-sulfotransferase activity"/>
    <property type="evidence" value="ECO:0007669"/>
    <property type="project" value="TreeGrafter"/>
</dbReference>
<dbReference type="PANTHER" id="PTHR10704">
    <property type="entry name" value="CARBOHYDRATE SULFOTRANSFERASE"/>
    <property type="match status" value="1"/>
</dbReference>
<reference evidence="4" key="1">
    <citation type="submission" date="2025-08" db="UniProtKB">
        <authorList>
            <consortium name="RefSeq"/>
        </authorList>
    </citation>
    <scope>IDENTIFICATION</scope>
    <source>
        <strain evidence="4">15085-1641.00</strain>
        <tissue evidence="4">Whole body</tissue>
    </source>
</reference>
<dbReference type="GeneID" id="111596308"/>
<dbReference type="InterPro" id="IPR000863">
    <property type="entry name" value="Sulfotransferase_dom"/>
</dbReference>
<feature type="transmembrane region" description="Helical" evidence="1">
    <location>
        <begin position="12"/>
        <end position="31"/>
    </location>
</feature>
<name>A0A6J1LN48_DROHY</name>
<dbReference type="Proteomes" id="UP000504633">
    <property type="component" value="Unplaced"/>
</dbReference>
<dbReference type="OMA" id="CDYNKSA"/>
<dbReference type="Gene3D" id="3.40.50.300">
    <property type="entry name" value="P-loop containing nucleotide triphosphate hydrolases"/>
    <property type="match status" value="1"/>
</dbReference>
<dbReference type="GO" id="GO:0006044">
    <property type="term" value="P:N-acetylglucosamine metabolic process"/>
    <property type="evidence" value="ECO:0007669"/>
    <property type="project" value="TreeGrafter"/>
</dbReference>
<keyword evidence="3" id="KW-1185">Reference proteome</keyword>
<dbReference type="GO" id="GO:0006790">
    <property type="term" value="P:sulfur compound metabolic process"/>
    <property type="evidence" value="ECO:0007669"/>
    <property type="project" value="TreeGrafter"/>
</dbReference>
<gene>
    <name evidence="4" type="primary">LOC111596308</name>
</gene>